<feature type="region of interest" description="Disordered" evidence="1">
    <location>
        <begin position="283"/>
        <end position="321"/>
    </location>
</feature>
<dbReference type="RefSeq" id="XP_013256158.1">
    <property type="nucleotide sequence ID" value="XM_013400704.1"/>
</dbReference>
<dbReference type="HOGENOM" id="CLU_067597_0_0_1"/>
<dbReference type="EMBL" id="AMGV01000013">
    <property type="protein sequence ID" value="KEF53568.1"/>
    <property type="molecule type" value="Genomic_DNA"/>
</dbReference>
<protein>
    <submittedName>
        <fullName evidence="2">Uncharacterized protein</fullName>
    </submittedName>
</protein>
<evidence type="ECO:0000256" key="1">
    <source>
        <dbReference type="SAM" id="MobiDB-lite"/>
    </source>
</evidence>
<name>A0A072P2S2_9EURO</name>
<evidence type="ECO:0000313" key="3">
    <source>
        <dbReference type="Proteomes" id="UP000027920"/>
    </source>
</evidence>
<dbReference type="GeneID" id="25285447"/>
<feature type="compositionally biased region" description="Low complexity" evidence="1">
    <location>
        <begin position="55"/>
        <end position="66"/>
    </location>
</feature>
<dbReference type="Proteomes" id="UP000027920">
    <property type="component" value="Unassembled WGS sequence"/>
</dbReference>
<feature type="compositionally biased region" description="Acidic residues" evidence="1">
    <location>
        <begin position="283"/>
        <end position="313"/>
    </location>
</feature>
<dbReference type="AlphaFoldDB" id="A0A072P2S2"/>
<sequence length="369" mass="40793">MENTQPWTQRFAEPAFNPASSSSHGVSSYFVRPNKVVKPSSRNNSPRTLKRRKTTTSAPSTTTRTRSFVDHLPTTTAAQQWPLANAARSRPVSWHPTSMDDFYTISYNTPPLVRSQALPAYDYSTTNVNGLITPLSHPVANEPQIQELITPLDEYPGHTSTYSGNSGLAEDQAWLLQSQQKCNPYSFNLPYQGNLLQSTWQPNQSQQPPSSLNVHTAASSPDCLPLHVDTLSLDTVDLEKGPSEELVGMGLYDSPADVQSTSLLFAGISNATRKGLILEESFVPEDRDDEELDEDALAEDDEDDEDQDEELETPFDGSRKMDYSSQSIANHMGFLTHQEPNSLATTYLATLGQLSSAYYPTAHPGYGWI</sequence>
<dbReference type="VEuPathDB" id="FungiDB:A1O9_10543"/>
<dbReference type="OrthoDB" id="5378435at2759"/>
<comment type="caution">
    <text evidence="2">The sequence shown here is derived from an EMBL/GenBank/DDBJ whole genome shotgun (WGS) entry which is preliminary data.</text>
</comment>
<keyword evidence="3" id="KW-1185">Reference proteome</keyword>
<gene>
    <name evidence="2" type="ORF">A1O9_10543</name>
</gene>
<organism evidence="2 3">
    <name type="scientific">Exophiala aquamarina CBS 119918</name>
    <dbReference type="NCBI Taxonomy" id="1182545"/>
    <lineage>
        <taxon>Eukaryota</taxon>
        <taxon>Fungi</taxon>
        <taxon>Dikarya</taxon>
        <taxon>Ascomycota</taxon>
        <taxon>Pezizomycotina</taxon>
        <taxon>Eurotiomycetes</taxon>
        <taxon>Chaetothyriomycetidae</taxon>
        <taxon>Chaetothyriales</taxon>
        <taxon>Herpotrichiellaceae</taxon>
        <taxon>Exophiala</taxon>
    </lineage>
</organism>
<feature type="region of interest" description="Disordered" evidence="1">
    <location>
        <begin position="1"/>
        <end position="72"/>
    </location>
</feature>
<feature type="compositionally biased region" description="Low complexity" evidence="1">
    <location>
        <begin position="200"/>
        <end position="211"/>
    </location>
</feature>
<dbReference type="STRING" id="1182545.A0A072P2S2"/>
<reference evidence="2 3" key="1">
    <citation type="submission" date="2013-03" db="EMBL/GenBank/DDBJ databases">
        <title>The Genome Sequence of Exophiala aquamarina CBS 119918.</title>
        <authorList>
            <consortium name="The Broad Institute Genomics Platform"/>
            <person name="Cuomo C."/>
            <person name="de Hoog S."/>
            <person name="Gorbushina A."/>
            <person name="Walker B."/>
            <person name="Young S.K."/>
            <person name="Zeng Q."/>
            <person name="Gargeya S."/>
            <person name="Fitzgerald M."/>
            <person name="Haas B."/>
            <person name="Abouelleil A."/>
            <person name="Allen A.W."/>
            <person name="Alvarado L."/>
            <person name="Arachchi H.M."/>
            <person name="Berlin A.M."/>
            <person name="Chapman S.B."/>
            <person name="Gainer-Dewar J."/>
            <person name="Goldberg J."/>
            <person name="Griggs A."/>
            <person name="Gujja S."/>
            <person name="Hansen M."/>
            <person name="Howarth C."/>
            <person name="Imamovic A."/>
            <person name="Ireland A."/>
            <person name="Larimer J."/>
            <person name="McCowan C."/>
            <person name="Murphy C."/>
            <person name="Pearson M."/>
            <person name="Poon T.W."/>
            <person name="Priest M."/>
            <person name="Roberts A."/>
            <person name="Saif S."/>
            <person name="Shea T."/>
            <person name="Sisk P."/>
            <person name="Sykes S."/>
            <person name="Wortman J."/>
            <person name="Nusbaum C."/>
            <person name="Birren B."/>
        </authorList>
    </citation>
    <scope>NUCLEOTIDE SEQUENCE [LARGE SCALE GENOMIC DNA]</scope>
    <source>
        <strain evidence="2 3">CBS 119918</strain>
    </source>
</reference>
<accession>A0A072P2S2</accession>
<evidence type="ECO:0000313" key="2">
    <source>
        <dbReference type="EMBL" id="KEF53568.1"/>
    </source>
</evidence>
<feature type="region of interest" description="Disordered" evidence="1">
    <location>
        <begin position="200"/>
        <end position="219"/>
    </location>
</feature>
<proteinExistence type="predicted"/>